<dbReference type="PANTHER" id="PTHR33129:SF3">
    <property type="entry name" value="HOT SPOT (RHS) PROTEIN, PUTATIVE-RELATED"/>
    <property type="match status" value="1"/>
</dbReference>
<evidence type="ECO:0000313" key="1">
    <source>
        <dbReference type="EMBL" id="THV06602.1"/>
    </source>
</evidence>
<dbReference type="Proteomes" id="UP000297245">
    <property type="component" value="Unassembled WGS sequence"/>
</dbReference>
<protein>
    <submittedName>
        <fullName evidence="1">Uncharacterized protein</fullName>
    </submittedName>
</protein>
<evidence type="ECO:0000313" key="2">
    <source>
        <dbReference type="Proteomes" id="UP000297245"/>
    </source>
</evidence>
<dbReference type="PANTHER" id="PTHR33129">
    <property type="entry name" value="PROTEIN KINASE DOMAIN-CONTAINING PROTEIN-RELATED"/>
    <property type="match status" value="1"/>
</dbReference>
<dbReference type="InterPro" id="IPR052980">
    <property type="entry name" value="Crinkler_effector"/>
</dbReference>
<organism evidence="1 2">
    <name type="scientific">Dendrothele bispora (strain CBS 962.96)</name>
    <dbReference type="NCBI Taxonomy" id="1314807"/>
    <lineage>
        <taxon>Eukaryota</taxon>
        <taxon>Fungi</taxon>
        <taxon>Dikarya</taxon>
        <taxon>Basidiomycota</taxon>
        <taxon>Agaricomycotina</taxon>
        <taxon>Agaricomycetes</taxon>
        <taxon>Agaricomycetidae</taxon>
        <taxon>Agaricales</taxon>
        <taxon>Agaricales incertae sedis</taxon>
        <taxon>Dendrothele</taxon>
    </lineage>
</organism>
<keyword evidence="2" id="KW-1185">Reference proteome</keyword>
<accession>A0A4S8MU82</accession>
<name>A0A4S8MU82_DENBC</name>
<gene>
    <name evidence="1" type="ORF">K435DRAFT_849070</name>
</gene>
<proteinExistence type="predicted"/>
<dbReference type="AlphaFoldDB" id="A0A4S8MU82"/>
<reference evidence="1 2" key="1">
    <citation type="journal article" date="2019" name="Nat. Ecol. Evol.">
        <title>Megaphylogeny resolves global patterns of mushroom evolution.</title>
        <authorList>
            <person name="Varga T."/>
            <person name="Krizsan K."/>
            <person name="Foldi C."/>
            <person name="Dima B."/>
            <person name="Sanchez-Garcia M."/>
            <person name="Sanchez-Ramirez S."/>
            <person name="Szollosi G.J."/>
            <person name="Szarkandi J.G."/>
            <person name="Papp V."/>
            <person name="Albert L."/>
            <person name="Andreopoulos W."/>
            <person name="Angelini C."/>
            <person name="Antonin V."/>
            <person name="Barry K.W."/>
            <person name="Bougher N.L."/>
            <person name="Buchanan P."/>
            <person name="Buyck B."/>
            <person name="Bense V."/>
            <person name="Catcheside P."/>
            <person name="Chovatia M."/>
            <person name="Cooper J."/>
            <person name="Damon W."/>
            <person name="Desjardin D."/>
            <person name="Finy P."/>
            <person name="Geml J."/>
            <person name="Haridas S."/>
            <person name="Hughes K."/>
            <person name="Justo A."/>
            <person name="Karasinski D."/>
            <person name="Kautmanova I."/>
            <person name="Kiss B."/>
            <person name="Kocsube S."/>
            <person name="Kotiranta H."/>
            <person name="LaButti K.M."/>
            <person name="Lechner B.E."/>
            <person name="Liimatainen K."/>
            <person name="Lipzen A."/>
            <person name="Lukacs Z."/>
            <person name="Mihaltcheva S."/>
            <person name="Morgado L.N."/>
            <person name="Niskanen T."/>
            <person name="Noordeloos M.E."/>
            <person name="Ohm R.A."/>
            <person name="Ortiz-Santana B."/>
            <person name="Ovrebo C."/>
            <person name="Racz N."/>
            <person name="Riley R."/>
            <person name="Savchenko A."/>
            <person name="Shiryaev A."/>
            <person name="Soop K."/>
            <person name="Spirin V."/>
            <person name="Szebenyi C."/>
            <person name="Tomsovsky M."/>
            <person name="Tulloss R.E."/>
            <person name="Uehling J."/>
            <person name="Grigoriev I.V."/>
            <person name="Vagvolgyi C."/>
            <person name="Papp T."/>
            <person name="Martin F.M."/>
            <person name="Miettinen O."/>
            <person name="Hibbett D.S."/>
            <person name="Nagy L.G."/>
        </authorList>
    </citation>
    <scope>NUCLEOTIDE SEQUENCE [LARGE SCALE GENOMIC DNA]</scope>
    <source>
        <strain evidence="1 2">CBS 962.96</strain>
    </source>
</reference>
<dbReference type="EMBL" id="ML179042">
    <property type="protein sequence ID" value="THV06602.1"/>
    <property type="molecule type" value="Genomic_DNA"/>
</dbReference>
<sequence length="587" mass="66925">MSSSLSEATATDPDRFDIIKEVEEDWVQFYTTHWGKPEALRKAVENDRVWSIPNTEVTGLYFEDTSTFFIREQYEELYSYLDGRKQTDGVVVSGSPGIGKSFFNVYCLARRLNEQGTTLFRNCRGSYYLFNKHGVFLLENGFSISRRHLKGFDNQNRLWLLYDEVYGTSPPPEMFMNQPIFIVHASSPDSNRYKWASNMPRASIWYMDVWRFPELRDALKLYKITLTPEKYWQTGPVFRDYIADPNNPRFSLEQAVAEFNFGKLGHLLTCLVAADGDKSPGKVAHTLFVLRSSPNDHHAYFVDFKSQKVIKALNSQWEKVRIDEARTFVAGFQGVSIAAVLRGWLFEQYAILCLAGKPSDQGLDPKAQFLGFWEMETKKPLKQDAGANGVESEDVEMKDVCGEMEGAGLVGEGKGQEGKVRARTYFTKGPSEEKLPCFAREVLQYDNEREICVDGRLYVPRSSTNPLFDAFFFETRKPTHVMVWVFQVTISCEKGPGSASGYNRLKQIQEIASMKVGNEGTVEFRYVLLSPDLNKPEDIVYRFPLNTKGGKRILGNVYVQILAVSPHLKGLEWDPCMDLHLGLPFDS</sequence>
<dbReference type="OrthoDB" id="2340858at2759"/>